<keyword evidence="2" id="KW-1185">Reference proteome</keyword>
<gene>
    <name evidence="1" type="ORF">M9Y10_010489</name>
</gene>
<reference evidence="1 2" key="1">
    <citation type="submission" date="2024-04" db="EMBL/GenBank/DDBJ databases">
        <title>Tritrichomonas musculus Genome.</title>
        <authorList>
            <person name="Alves-Ferreira E."/>
            <person name="Grigg M."/>
            <person name="Lorenzi H."/>
            <person name="Galac M."/>
        </authorList>
    </citation>
    <scope>NUCLEOTIDE SEQUENCE [LARGE SCALE GENOMIC DNA]</scope>
    <source>
        <strain evidence="1 2">EAF2021</strain>
    </source>
</reference>
<evidence type="ECO:0000313" key="2">
    <source>
        <dbReference type="Proteomes" id="UP001470230"/>
    </source>
</evidence>
<protein>
    <submittedName>
        <fullName evidence="1">Uncharacterized protein</fullName>
    </submittedName>
</protein>
<comment type="caution">
    <text evidence="1">The sequence shown here is derived from an EMBL/GenBank/DDBJ whole genome shotgun (WGS) entry which is preliminary data.</text>
</comment>
<accession>A0ABR2IM65</accession>
<evidence type="ECO:0000313" key="1">
    <source>
        <dbReference type="EMBL" id="KAK8864962.1"/>
    </source>
</evidence>
<proteinExistence type="predicted"/>
<dbReference type="Proteomes" id="UP001470230">
    <property type="component" value="Unassembled WGS sequence"/>
</dbReference>
<sequence>MQQYQMNNMLMMKGFPNLYDDLDSFPSVLGNIIENDSILEIQNNSDIMNLTEEDKTEQENYDKDKKEFRDIFEYDNKNKDDDALNSDIFENDHCKNTKNCNKNGLVNIINDEIRIVEKIEGYSFS</sequence>
<organism evidence="1 2">
    <name type="scientific">Tritrichomonas musculus</name>
    <dbReference type="NCBI Taxonomy" id="1915356"/>
    <lineage>
        <taxon>Eukaryota</taxon>
        <taxon>Metamonada</taxon>
        <taxon>Parabasalia</taxon>
        <taxon>Tritrichomonadida</taxon>
        <taxon>Tritrichomonadidae</taxon>
        <taxon>Tritrichomonas</taxon>
    </lineage>
</organism>
<dbReference type="EMBL" id="JAPFFF010000016">
    <property type="protein sequence ID" value="KAK8864962.1"/>
    <property type="molecule type" value="Genomic_DNA"/>
</dbReference>
<name>A0ABR2IM65_9EUKA</name>